<keyword evidence="3" id="KW-1185">Reference proteome</keyword>
<dbReference type="AlphaFoldDB" id="A0AAE1B344"/>
<comment type="caution">
    <text evidence="2">The sequence shown here is derived from an EMBL/GenBank/DDBJ whole genome shotgun (WGS) entry which is preliminary data.</text>
</comment>
<sequence length="80" mass="8650">MRHARRKRRPRRIRGGSPKSVSPGPPRPKSHSQGKESWQGVPHAVEGWPIQGSSSRPWLPGPGLLPVPADASLAPALVHC</sequence>
<feature type="compositionally biased region" description="Basic residues" evidence="1">
    <location>
        <begin position="1"/>
        <end position="14"/>
    </location>
</feature>
<organism evidence="2 3">
    <name type="scientific">Elysia crispata</name>
    <name type="common">lettuce slug</name>
    <dbReference type="NCBI Taxonomy" id="231223"/>
    <lineage>
        <taxon>Eukaryota</taxon>
        <taxon>Metazoa</taxon>
        <taxon>Spiralia</taxon>
        <taxon>Lophotrochozoa</taxon>
        <taxon>Mollusca</taxon>
        <taxon>Gastropoda</taxon>
        <taxon>Heterobranchia</taxon>
        <taxon>Euthyneura</taxon>
        <taxon>Panpulmonata</taxon>
        <taxon>Sacoglossa</taxon>
        <taxon>Placobranchoidea</taxon>
        <taxon>Plakobranchidae</taxon>
        <taxon>Elysia</taxon>
    </lineage>
</organism>
<feature type="region of interest" description="Disordered" evidence="1">
    <location>
        <begin position="1"/>
        <end position="62"/>
    </location>
</feature>
<gene>
    <name evidence="2" type="ORF">RRG08_043452</name>
</gene>
<proteinExistence type="predicted"/>
<evidence type="ECO:0000313" key="2">
    <source>
        <dbReference type="EMBL" id="KAK3798999.1"/>
    </source>
</evidence>
<reference evidence="2" key="1">
    <citation type="journal article" date="2023" name="G3 (Bethesda)">
        <title>A reference genome for the long-term kleptoplast-retaining sea slug Elysia crispata morphotype clarki.</title>
        <authorList>
            <person name="Eastman K.E."/>
            <person name="Pendleton A.L."/>
            <person name="Shaikh M.A."/>
            <person name="Suttiyut T."/>
            <person name="Ogas R."/>
            <person name="Tomko P."/>
            <person name="Gavelis G."/>
            <person name="Widhalm J.R."/>
            <person name="Wisecaver J.H."/>
        </authorList>
    </citation>
    <scope>NUCLEOTIDE SEQUENCE</scope>
    <source>
        <strain evidence="2">ECLA1</strain>
    </source>
</reference>
<accession>A0AAE1B344</accession>
<dbReference type="Proteomes" id="UP001283361">
    <property type="component" value="Unassembled WGS sequence"/>
</dbReference>
<name>A0AAE1B344_9GAST</name>
<evidence type="ECO:0000313" key="3">
    <source>
        <dbReference type="Proteomes" id="UP001283361"/>
    </source>
</evidence>
<protein>
    <submittedName>
        <fullName evidence="2">Uncharacterized protein</fullName>
    </submittedName>
</protein>
<dbReference type="EMBL" id="JAWDGP010000600">
    <property type="protein sequence ID" value="KAK3798999.1"/>
    <property type="molecule type" value="Genomic_DNA"/>
</dbReference>
<evidence type="ECO:0000256" key="1">
    <source>
        <dbReference type="SAM" id="MobiDB-lite"/>
    </source>
</evidence>